<dbReference type="KEGG" id="eke:EK0264_06730"/>
<comment type="similarity">
    <text evidence="1">Belongs to the short-chain dehydrogenases/reductases (SDR) family.</text>
</comment>
<dbReference type="FunFam" id="3.40.50.720:FF:000084">
    <property type="entry name" value="Short-chain dehydrogenase reductase"/>
    <property type="match status" value="1"/>
</dbReference>
<dbReference type="Gene3D" id="3.40.50.720">
    <property type="entry name" value="NAD(P)-binding Rossmann-like Domain"/>
    <property type="match status" value="1"/>
</dbReference>
<protein>
    <submittedName>
        <fullName evidence="4">SDR family oxidoreductase</fullName>
    </submittedName>
</protein>
<sequence length="266" mass="27689">MSNALSQLFGLDGKTAIVTGGSRGIGMMAARGLLQAGARVYIVSRKGQIVDEAVTELSKYGDVTGLAADLSSAEACQEFAAQIADREDSLDILVNNAGATWGAPMGDFPIEAWDKVFNINVKAPYFLTEALVPMLEKNASQDDPSRVINIGSIDGIAVPRHEAFPYGPSKAAVHQLTRVLAFNLGPKFITVNAIAPGPFESKMMASTLAKRGDQIAAASVLDRIGRPDDIAGSVVFLASRGGSYVTGSVLAVDGGIATTAGSTSRD</sequence>
<dbReference type="RefSeq" id="WP_159544050.1">
    <property type="nucleotide sequence ID" value="NZ_CP047156.1"/>
</dbReference>
<reference evidence="4 5" key="1">
    <citation type="journal article" date="2018" name="Int. J. Syst. Evol. Microbiol.">
        <title>Epidermidibacterium keratini gen. nov., sp. nov., a member of the family Sporichthyaceae, isolated from keratin epidermis.</title>
        <authorList>
            <person name="Lee D.G."/>
            <person name="Trujillo M.E."/>
            <person name="Kang S."/>
            <person name="Nam J.J."/>
            <person name="Kim Y.J."/>
        </authorList>
    </citation>
    <scope>NUCLEOTIDE SEQUENCE [LARGE SCALE GENOMIC DNA]</scope>
    <source>
        <strain evidence="4 5">EPI-7</strain>
    </source>
</reference>
<dbReference type="Pfam" id="PF13561">
    <property type="entry name" value="adh_short_C2"/>
    <property type="match status" value="1"/>
</dbReference>
<dbReference type="PRINTS" id="PR00081">
    <property type="entry name" value="GDHRDH"/>
</dbReference>
<dbReference type="InterPro" id="IPR002347">
    <property type="entry name" value="SDR_fam"/>
</dbReference>
<dbReference type="PRINTS" id="PR00080">
    <property type="entry name" value="SDRFAMILY"/>
</dbReference>
<evidence type="ECO:0000313" key="5">
    <source>
        <dbReference type="Proteomes" id="UP000463857"/>
    </source>
</evidence>
<accession>A0A7L4YL69</accession>
<evidence type="ECO:0000256" key="2">
    <source>
        <dbReference type="ARBA" id="ARBA00022857"/>
    </source>
</evidence>
<dbReference type="PANTHER" id="PTHR43618">
    <property type="entry name" value="7-ALPHA-HYDROXYSTEROID DEHYDROGENASE"/>
    <property type="match status" value="1"/>
</dbReference>
<gene>
    <name evidence="4" type="ORF">EK0264_06730</name>
</gene>
<organism evidence="4 5">
    <name type="scientific">Epidermidibacterium keratini</name>
    <dbReference type="NCBI Taxonomy" id="1891644"/>
    <lineage>
        <taxon>Bacteria</taxon>
        <taxon>Bacillati</taxon>
        <taxon>Actinomycetota</taxon>
        <taxon>Actinomycetes</taxon>
        <taxon>Sporichthyales</taxon>
        <taxon>Sporichthyaceae</taxon>
        <taxon>Epidermidibacterium</taxon>
    </lineage>
</organism>
<dbReference type="AlphaFoldDB" id="A0A7L4YL69"/>
<dbReference type="GO" id="GO:0016491">
    <property type="term" value="F:oxidoreductase activity"/>
    <property type="evidence" value="ECO:0007669"/>
    <property type="project" value="UniProtKB-KW"/>
</dbReference>
<dbReference type="Proteomes" id="UP000463857">
    <property type="component" value="Chromosome"/>
</dbReference>
<dbReference type="InterPro" id="IPR036291">
    <property type="entry name" value="NAD(P)-bd_dom_sf"/>
</dbReference>
<dbReference type="PANTHER" id="PTHR43618:SF8">
    <property type="entry name" value="7ALPHA-HYDROXYSTEROID DEHYDROGENASE"/>
    <property type="match status" value="1"/>
</dbReference>
<dbReference type="OrthoDB" id="286404at2"/>
<evidence type="ECO:0000313" key="4">
    <source>
        <dbReference type="EMBL" id="QHC00001.1"/>
    </source>
</evidence>
<name>A0A7L4YL69_9ACTN</name>
<evidence type="ECO:0000256" key="1">
    <source>
        <dbReference type="ARBA" id="ARBA00006484"/>
    </source>
</evidence>
<dbReference type="SUPFAM" id="SSF51735">
    <property type="entry name" value="NAD(P)-binding Rossmann-fold domains"/>
    <property type="match status" value="1"/>
</dbReference>
<dbReference type="EMBL" id="CP047156">
    <property type="protein sequence ID" value="QHC00001.1"/>
    <property type="molecule type" value="Genomic_DNA"/>
</dbReference>
<keyword evidence="3" id="KW-0560">Oxidoreductase</keyword>
<keyword evidence="5" id="KW-1185">Reference proteome</keyword>
<dbReference type="InParanoid" id="A0A7L4YL69"/>
<evidence type="ECO:0000256" key="3">
    <source>
        <dbReference type="ARBA" id="ARBA00023002"/>
    </source>
</evidence>
<proteinExistence type="inferred from homology"/>
<keyword evidence="2" id="KW-0521">NADP</keyword>
<dbReference type="InterPro" id="IPR052178">
    <property type="entry name" value="Sec_Metab_Biosynth_SDR"/>
</dbReference>